<name>A0ABW9XB80_9SPHN</name>
<evidence type="ECO:0000256" key="4">
    <source>
        <dbReference type="ARBA" id="ARBA00023152"/>
    </source>
</evidence>
<gene>
    <name evidence="7" type="primary">pgi</name>
    <name evidence="10" type="ORF">GTZ99_04370</name>
</gene>
<dbReference type="HAMAP" id="MF_00473">
    <property type="entry name" value="G6P_isomerase"/>
    <property type="match status" value="1"/>
</dbReference>
<dbReference type="CDD" id="cd05016">
    <property type="entry name" value="SIS_PGI_2"/>
    <property type="match status" value="1"/>
</dbReference>
<evidence type="ECO:0000256" key="1">
    <source>
        <dbReference type="ARBA" id="ARBA00004926"/>
    </source>
</evidence>
<proteinExistence type="inferred from homology"/>
<comment type="catalytic activity">
    <reaction evidence="6 7 8">
        <text>alpha-D-glucose 6-phosphate = beta-D-fructose 6-phosphate</text>
        <dbReference type="Rhea" id="RHEA:11816"/>
        <dbReference type="ChEBI" id="CHEBI:57634"/>
        <dbReference type="ChEBI" id="CHEBI:58225"/>
        <dbReference type="EC" id="5.3.1.9"/>
    </reaction>
</comment>
<sequence length="549" mass="58148">MLRCTLGPRAGPVHRGRQISTRGRPGPPRFQRGSCANVSTNSTVQAAWDHLKSLPKPTLADLFAADPARLETFSTRLELGEEAGGDGIRFDWSKTHLDAAHIAGFDALAAARDFAGRRAALLNGEKINNTEGRAAEHTAQRGVGRESSVEEAMALHGRTKALVEAIHEGALGPIHHLIHIGIGGSALGPALAIDALARHGAHVHVHVVANIDGCALEAALAKADPETTLIAVASKTFTTIETMTNAHSALNWLKEAGVEDPYGRVVALTASPDKAVEWGVDETRVLPFPESVGGRYSLWSSIGFPVALALGWDGFTEFLEGAAAIDRHFASAEGAENLPLRAAYGDQFYSRLMGCQTRACFAYDERLALLPDYLQQLEMESNGKAVTFDGAPVDGPTSAITWGGVGTDAQHAVFQLLHQGTHVVPVDFITSIAPGHDLDPAHHRILLMNCFAQGAALMAGRHSDDGARSYPGNRPSATMLIDDLSPGTLGALIAFHEHRTFANAVLLGINPFDQFGVELGKEIAKSIEKGGAQFDPSTTALLAEAGLSA</sequence>
<reference evidence="11" key="1">
    <citation type="submission" date="2020-01" db="EMBL/GenBank/DDBJ databases">
        <title>Sphingomonas sp. strain CSW-10.</title>
        <authorList>
            <person name="Chen W.-M."/>
        </authorList>
    </citation>
    <scope>NUCLEOTIDE SEQUENCE [LARGE SCALE GENOMIC DNA]</scope>
    <source>
        <strain evidence="11">FSY-8</strain>
    </source>
</reference>
<evidence type="ECO:0000256" key="5">
    <source>
        <dbReference type="ARBA" id="ARBA00023235"/>
    </source>
</evidence>
<feature type="region of interest" description="Disordered" evidence="9">
    <location>
        <begin position="1"/>
        <end position="28"/>
    </location>
</feature>
<dbReference type="Gene3D" id="3.40.50.10490">
    <property type="entry name" value="Glucose-6-phosphate isomerase like protein, domain 1"/>
    <property type="match status" value="2"/>
</dbReference>
<comment type="pathway">
    <text evidence="1 7 8">Carbohydrate degradation; glycolysis; D-glyceraldehyde 3-phosphate and glycerone phosphate from D-glucose: step 2/4.</text>
</comment>
<evidence type="ECO:0000256" key="8">
    <source>
        <dbReference type="RuleBase" id="RU000612"/>
    </source>
</evidence>
<feature type="active site" evidence="7">
    <location>
        <position position="411"/>
    </location>
</feature>
<evidence type="ECO:0000256" key="7">
    <source>
        <dbReference type="HAMAP-Rule" id="MF_00473"/>
    </source>
</evidence>
<feature type="active site" evidence="7">
    <location>
        <position position="521"/>
    </location>
</feature>
<dbReference type="InterPro" id="IPR023096">
    <property type="entry name" value="G6P_Isomerase_C"/>
</dbReference>
<evidence type="ECO:0000256" key="3">
    <source>
        <dbReference type="ARBA" id="ARBA00022432"/>
    </source>
</evidence>
<comment type="pathway">
    <text evidence="7">Carbohydrate biosynthesis; gluconeogenesis.</text>
</comment>
<dbReference type="Gene3D" id="1.10.1390.10">
    <property type="match status" value="1"/>
</dbReference>
<dbReference type="GO" id="GO:0004347">
    <property type="term" value="F:glucose-6-phosphate isomerase activity"/>
    <property type="evidence" value="ECO:0007669"/>
    <property type="project" value="UniProtKB-EC"/>
</dbReference>
<dbReference type="PROSITE" id="PS00765">
    <property type="entry name" value="P_GLUCOSE_ISOMERASE_1"/>
    <property type="match status" value="1"/>
</dbReference>
<evidence type="ECO:0000256" key="6">
    <source>
        <dbReference type="ARBA" id="ARBA00029321"/>
    </source>
</evidence>
<dbReference type="CDD" id="cd05015">
    <property type="entry name" value="SIS_PGI_1"/>
    <property type="match status" value="1"/>
</dbReference>
<comment type="function">
    <text evidence="7">Catalyzes the reversible isomerization of glucose-6-phosphate to fructose-6-phosphate.</text>
</comment>
<evidence type="ECO:0000256" key="2">
    <source>
        <dbReference type="ARBA" id="ARBA00006604"/>
    </source>
</evidence>
<evidence type="ECO:0000313" key="10">
    <source>
        <dbReference type="EMBL" id="NBC35789.1"/>
    </source>
</evidence>
<keyword evidence="5 7" id="KW-0413">Isomerase</keyword>
<organism evidence="10 11">
    <name type="scientific">Novosphingobium ovatum</name>
    <dbReference type="NCBI Taxonomy" id="1908523"/>
    <lineage>
        <taxon>Bacteria</taxon>
        <taxon>Pseudomonadati</taxon>
        <taxon>Pseudomonadota</taxon>
        <taxon>Alphaproteobacteria</taxon>
        <taxon>Sphingomonadales</taxon>
        <taxon>Sphingomonadaceae</taxon>
        <taxon>Novosphingobium</taxon>
    </lineage>
</organism>
<evidence type="ECO:0000313" key="11">
    <source>
        <dbReference type="Proteomes" id="UP000753724"/>
    </source>
</evidence>
<accession>A0ABW9XB80</accession>
<dbReference type="Pfam" id="PF00342">
    <property type="entry name" value="PGI"/>
    <property type="match status" value="1"/>
</dbReference>
<dbReference type="EC" id="5.3.1.9" evidence="7"/>
<keyword evidence="3 7" id="KW-0312">Gluconeogenesis</keyword>
<dbReference type="InterPro" id="IPR018189">
    <property type="entry name" value="Phosphoglucose_isomerase_CS"/>
</dbReference>
<dbReference type="InterPro" id="IPR001672">
    <property type="entry name" value="G6P_Isomerase"/>
</dbReference>
<keyword evidence="11" id="KW-1185">Reference proteome</keyword>
<keyword evidence="4 7" id="KW-0324">Glycolysis</keyword>
<evidence type="ECO:0000256" key="9">
    <source>
        <dbReference type="SAM" id="MobiDB-lite"/>
    </source>
</evidence>
<comment type="caution">
    <text evidence="10">The sequence shown here is derived from an EMBL/GenBank/DDBJ whole genome shotgun (WGS) entry which is preliminary data.</text>
</comment>
<dbReference type="EMBL" id="JAAAPO010000002">
    <property type="protein sequence ID" value="NBC35789.1"/>
    <property type="molecule type" value="Genomic_DNA"/>
</dbReference>
<dbReference type="PANTHER" id="PTHR11469:SF1">
    <property type="entry name" value="GLUCOSE-6-PHOSPHATE ISOMERASE"/>
    <property type="match status" value="1"/>
</dbReference>
<keyword evidence="7" id="KW-0963">Cytoplasm</keyword>
<dbReference type="PROSITE" id="PS51463">
    <property type="entry name" value="P_GLUCOSE_ISOMERASE_3"/>
    <property type="match status" value="1"/>
</dbReference>
<dbReference type="InterPro" id="IPR035482">
    <property type="entry name" value="SIS_PGI_2"/>
</dbReference>
<dbReference type="NCBIfam" id="NF001211">
    <property type="entry name" value="PRK00179.1"/>
    <property type="match status" value="1"/>
</dbReference>
<comment type="similarity">
    <text evidence="2 7 8">Belongs to the GPI family.</text>
</comment>
<dbReference type="InterPro" id="IPR035476">
    <property type="entry name" value="SIS_PGI_1"/>
</dbReference>
<comment type="subcellular location">
    <subcellularLocation>
        <location evidence="7">Cytoplasm</location>
    </subcellularLocation>
</comment>
<dbReference type="Proteomes" id="UP000753724">
    <property type="component" value="Unassembled WGS sequence"/>
</dbReference>
<dbReference type="PANTHER" id="PTHR11469">
    <property type="entry name" value="GLUCOSE-6-PHOSPHATE ISOMERASE"/>
    <property type="match status" value="1"/>
</dbReference>
<dbReference type="PRINTS" id="PR00662">
    <property type="entry name" value="G6PISOMERASE"/>
</dbReference>
<dbReference type="SUPFAM" id="SSF53697">
    <property type="entry name" value="SIS domain"/>
    <property type="match status" value="1"/>
</dbReference>
<protein>
    <recommendedName>
        <fullName evidence="7">Glucose-6-phosphate isomerase</fullName>
        <shortName evidence="7">GPI</shortName>
        <ecNumber evidence="7">5.3.1.9</ecNumber>
    </recommendedName>
    <alternativeName>
        <fullName evidence="7">Phosphoglucose isomerase</fullName>
        <shortName evidence="7">PGI</shortName>
    </alternativeName>
    <alternativeName>
        <fullName evidence="7">Phosphohexose isomerase</fullName>
        <shortName evidence="7">PHI</shortName>
    </alternativeName>
</protein>
<dbReference type="InterPro" id="IPR046348">
    <property type="entry name" value="SIS_dom_sf"/>
</dbReference>
<dbReference type="PROSITE" id="PS00174">
    <property type="entry name" value="P_GLUCOSE_ISOMERASE_2"/>
    <property type="match status" value="1"/>
</dbReference>
<feature type="active site" description="Proton donor" evidence="7">
    <location>
        <position position="380"/>
    </location>
</feature>